<sequence length="319" mass="35513">MPSRPNAWTILGTSVQSADTAAEALDMANMRGWNVRLLGDVNATCVDETGVTTLKMPDTRANVRTNPITGETEYLGKVGRKYNPVDIEEHEDVLDMIRRESDATFHRAGAYDNGRRFFISMTLPEVLRIGGFDQHQMHVTLFGSHDASSSNSFHIGPTRLDCGNMQRFIIKGAQHSYSIPHTASAQVKIAEVHKALATLFDWQDAFEREANRMLNTPVSLGQFETLVNTIWPVPTSPGKVQRTNFQNRMDTLRTLFEDADTQESIRGTGWAAWNAFGEYLDHYARAKTAATRAARSLSDKGDVTTRKTEAYTNLLALAA</sequence>
<keyword evidence="2" id="KW-1185">Reference proteome</keyword>
<evidence type="ECO:0000313" key="1">
    <source>
        <dbReference type="EMBL" id="OEV12590.1"/>
    </source>
</evidence>
<organism evidence="1 2">
    <name type="scientific">Streptomyces nanshensis</name>
    <dbReference type="NCBI Taxonomy" id="518642"/>
    <lineage>
        <taxon>Bacteria</taxon>
        <taxon>Bacillati</taxon>
        <taxon>Actinomycetota</taxon>
        <taxon>Actinomycetes</taxon>
        <taxon>Kitasatosporales</taxon>
        <taxon>Streptomycetaceae</taxon>
        <taxon>Streptomyces</taxon>
    </lineage>
</organism>
<dbReference type="AlphaFoldDB" id="A0A1E7L8X4"/>
<evidence type="ECO:0000313" key="2">
    <source>
        <dbReference type="Proteomes" id="UP000176005"/>
    </source>
</evidence>
<name>A0A1E7L8X4_9ACTN</name>
<dbReference type="Proteomes" id="UP000176005">
    <property type="component" value="Unassembled WGS sequence"/>
</dbReference>
<evidence type="ECO:0008006" key="3">
    <source>
        <dbReference type="Google" id="ProtNLM"/>
    </source>
</evidence>
<protein>
    <recommendedName>
        <fullName evidence="3">DUF932 domain-containing protein</fullName>
    </recommendedName>
</protein>
<dbReference type="InterPro" id="IPR017686">
    <property type="entry name" value="Phg/plasmid-like_prot"/>
</dbReference>
<comment type="caution">
    <text evidence="1">The sequence shown here is derived from an EMBL/GenBank/DDBJ whole genome shotgun (WGS) entry which is preliminary data.</text>
</comment>
<dbReference type="Pfam" id="PF06067">
    <property type="entry name" value="DUF932"/>
    <property type="match status" value="1"/>
</dbReference>
<reference evidence="1 2" key="1">
    <citation type="journal article" date="2016" name="Front. Microbiol.">
        <title>Comparative Genomics Analysis of Streptomyces Species Reveals Their Adaptation to the Marine Environment and Their Diversity at the Genomic Level.</title>
        <authorList>
            <person name="Tian X."/>
            <person name="Zhang Z."/>
            <person name="Yang T."/>
            <person name="Chen M."/>
            <person name="Li J."/>
            <person name="Chen F."/>
            <person name="Yang J."/>
            <person name="Li W."/>
            <person name="Zhang B."/>
            <person name="Zhang Z."/>
            <person name="Wu J."/>
            <person name="Zhang C."/>
            <person name="Long L."/>
            <person name="Xiao J."/>
        </authorList>
    </citation>
    <scope>NUCLEOTIDE SEQUENCE [LARGE SCALE GENOMIC DNA]</scope>
    <source>
        <strain evidence="1 2">SCSIO 10429</strain>
    </source>
</reference>
<dbReference type="InterPro" id="IPR026325">
    <property type="entry name" value="DUF932"/>
</dbReference>
<gene>
    <name evidence="1" type="ORF">AN218_07590</name>
</gene>
<dbReference type="NCBIfam" id="TIGR03299">
    <property type="entry name" value="LGT_TIGR03299"/>
    <property type="match status" value="1"/>
</dbReference>
<proteinExistence type="predicted"/>
<accession>A0A1E7L8X4</accession>
<dbReference type="EMBL" id="LJGW01000130">
    <property type="protein sequence ID" value="OEV12590.1"/>
    <property type="molecule type" value="Genomic_DNA"/>
</dbReference>